<dbReference type="AlphaFoldDB" id="A0A5J5AAC1"/>
<dbReference type="Proteomes" id="UP000325577">
    <property type="component" value="Linkage Group LG21"/>
</dbReference>
<evidence type="ECO:0000313" key="3">
    <source>
        <dbReference type="Proteomes" id="UP000325577"/>
    </source>
</evidence>
<organism evidence="2 3">
    <name type="scientific">Nyssa sinensis</name>
    <dbReference type="NCBI Taxonomy" id="561372"/>
    <lineage>
        <taxon>Eukaryota</taxon>
        <taxon>Viridiplantae</taxon>
        <taxon>Streptophyta</taxon>
        <taxon>Embryophyta</taxon>
        <taxon>Tracheophyta</taxon>
        <taxon>Spermatophyta</taxon>
        <taxon>Magnoliopsida</taxon>
        <taxon>eudicotyledons</taxon>
        <taxon>Gunneridae</taxon>
        <taxon>Pentapetalae</taxon>
        <taxon>asterids</taxon>
        <taxon>Cornales</taxon>
        <taxon>Nyssaceae</taxon>
        <taxon>Nyssa</taxon>
    </lineage>
</organism>
<evidence type="ECO:0008006" key="4">
    <source>
        <dbReference type="Google" id="ProtNLM"/>
    </source>
</evidence>
<dbReference type="Pfam" id="PF05623">
    <property type="entry name" value="DUF789"/>
    <property type="match status" value="1"/>
</dbReference>
<name>A0A5J5AAC1_9ASTE</name>
<dbReference type="PANTHER" id="PTHR31343:SF29">
    <property type="entry name" value="DUF789 DOMAIN-CONTAINING PROTEIN"/>
    <property type="match status" value="1"/>
</dbReference>
<feature type="compositionally biased region" description="Polar residues" evidence="1">
    <location>
        <begin position="220"/>
        <end position="231"/>
    </location>
</feature>
<proteinExistence type="predicted"/>
<gene>
    <name evidence="2" type="ORF">F0562_035166</name>
</gene>
<dbReference type="InterPro" id="IPR008507">
    <property type="entry name" value="DUF789"/>
</dbReference>
<feature type="region of interest" description="Disordered" evidence="1">
    <location>
        <begin position="191"/>
        <end position="231"/>
    </location>
</feature>
<sequence length="431" mass="48908">MREARYSPVLIKTKDLKKKDTPMTLPQHAAKRTLTVSTLLSISRFLTHYPFLLLLRRLRLVCWVAAFQFQFQFRLSEMAFLSHSVSDHLYYQMRSSSATLRSNLQGFLHSVTPIVPSKPLPQSCISDLNSLWHPAGKDEIEYFTLGDLWECYDEWSAYGAGTPVVLNNGEQVVQYYVPYLSAIQIFTNKSSATPRTPREDTNAPESESESWSDDSESDNFSRTLSNNSSKTWDANSLASSMEHEGSCPLRDRLGYLCFQYYDTCSPYWRIPLLDKINEFAQNYPGIMTLRSVDLSPASWMAVAWYPIYHIPTKGNLKELSACFLTYHTLSSSFQDTASENGDGDISCSEVVEEILGGKSKGKSTGKISLPPFGLATYKMQGNLWMNPVTSDHERLSYLHSAADSWLKQLNVQHHDYNFFTSHSTMEIGMSL</sequence>
<evidence type="ECO:0000313" key="2">
    <source>
        <dbReference type="EMBL" id="KAA8527965.1"/>
    </source>
</evidence>
<dbReference type="EMBL" id="CM018045">
    <property type="protein sequence ID" value="KAA8527965.1"/>
    <property type="molecule type" value="Genomic_DNA"/>
</dbReference>
<dbReference type="PANTHER" id="PTHR31343">
    <property type="entry name" value="T15D22.8"/>
    <property type="match status" value="1"/>
</dbReference>
<accession>A0A5J5AAC1</accession>
<feature type="compositionally biased region" description="Acidic residues" evidence="1">
    <location>
        <begin position="206"/>
        <end position="217"/>
    </location>
</feature>
<keyword evidence="3" id="KW-1185">Reference proteome</keyword>
<dbReference type="OrthoDB" id="1896065at2759"/>
<protein>
    <recommendedName>
        <fullName evidence="4">DUF789 domain-containing protein</fullName>
    </recommendedName>
</protein>
<evidence type="ECO:0000256" key="1">
    <source>
        <dbReference type="SAM" id="MobiDB-lite"/>
    </source>
</evidence>
<reference evidence="2 3" key="1">
    <citation type="submission" date="2019-09" db="EMBL/GenBank/DDBJ databases">
        <title>A chromosome-level genome assembly of the Chinese tupelo Nyssa sinensis.</title>
        <authorList>
            <person name="Yang X."/>
            <person name="Kang M."/>
            <person name="Yang Y."/>
            <person name="Xiong H."/>
            <person name="Wang M."/>
            <person name="Zhang Z."/>
            <person name="Wang Z."/>
            <person name="Wu H."/>
            <person name="Ma T."/>
            <person name="Liu J."/>
            <person name="Xi Z."/>
        </authorList>
    </citation>
    <scope>NUCLEOTIDE SEQUENCE [LARGE SCALE GENOMIC DNA]</scope>
    <source>
        <strain evidence="2">J267</strain>
        <tissue evidence="2">Leaf</tissue>
    </source>
</reference>